<feature type="region of interest" description="Disordered" evidence="1">
    <location>
        <begin position="26"/>
        <end position="60"/>
    </location>
</feature>
<dbReference type="AlphaFoldDB" id="A0A5C6P2W9"/>
<reference evidence="2 3" key="1">
    <citation type="submission" date="2019-04" db="EMBL/GenBank/DDBJ databases">
        <title>Chromosome genome assembly for Takifugu flavidus.</title>
        <authorList>
            <person name="Xiao S."/>
        </authorList>
    </citation>
    <scope>NUCLEOTIDE SEQUENCE [LARGE SCALE GENOMIC DNA]</scope>
    <source>
        <strain evidence="2">HTHZ2018</strain>
        <tissue evidence="2">Muscle</tissue>
    </source>
</reference>
<comment type="caution">
    <text evidence="2">The sequence shown here is derived from an EMBL/GenBank/DDBJ whole genome shotgun (WGS) entry which is preliminary data.</text>
</comment>
<evidence type="ECO:0000313" key="2">
    <source>
        <dbReference type="EMBL" id="TWW73101.1"/>
    </source>
</evidence>
<dbReference type="Proteomes" id="UP000324091">
    <property type="component" value="Chromosome 15"/>
</dbReference>
<organism evidence="2 3">
    <name type="scientific">Takifugu flavidus</name>
    <name type="common">sansaifugu</name>
    <dbReference type="NCBI Taxonomy" id="433684"/>
    <lineage>
        <taxon>Eukaryota</taxon>
        <taxon>Metazoa</taxon>
        <taxon>Chordata</taxon>
        <taxon>Craniata</taxon>
        <taxon>Vertebrata</taxon>
        <taxon>Euteleostomi</taxon>
        <taxon>Actinopterygii</taxon>
        <taxon>Neopterygii</taxon>
        <taxon>Teleostei</taxon>
        <taxon>Neoteleostei</taxon>
        <taxon>Acanthomorphata</taxon>
        <taxon>Eupercaria</taxon>
        <taxon>Tetraodontiformes</taxon>
        <taxon>Tetradontoidea</taxon>
        <taxon>Tetraodontidae</taxon>
        <taxon>Takifugu</taxon>
    </lineage>
</organism>
<sequence length="234" mass="25463">MMARSYFLAGGGGKIWKEIFRSSDQRGSRISQEDSAVPGPGSGFRSGTDRECRIPPPPPRRPPSLFVVVASFSCRLLLLSPGSGPVGPSERTFGGEDAASSLEDQERLRGSLNGPWRSDSRTSSPRLLSFLREAALTADRWLSTANERGLRRLDQHHLRDQHHHLLLLNMGSRPGLVLYLLSACLLVPLHLPEARASYHPQSGECRGRKDCSGTAAGPCGAVRGRVSTLPSFLQ</sequence>
<accession>A0A5C6P2W9</accession>
<keyword evidence="3" id="KW-1185">Reference proteome</keyword>
<name>A0A5C6P2W9_9TELE</name>
<feature type="region of interest" description="Disordered" evidence="1">
    <location>
        <begin position="85"/>
        <end position="122"/>
    </location>
</feature>
<evidence type="ECO:0000256" key="1">
    <source>
        <dbReference type="SAM" id="MobiDB-lite"/>
    </source>
</evidence>
<evidence type="ECO:0000313" key="3">
    <source>
        <dbReference type="Proteomes" id="UP000324091"/>
    </source>
</evidence>
<protein>
    <submittedName>
        <fullName evidence="2">Uncharacterized protein</fullName>
    </submittedName>
</protein>
<gene>
    <name evidence="2" type="ORF">D4764_15G0004950</name>
</gene>
<proteinExistence type="predicted"/>
<dbReference type="EMBL" id="RHFK02000007">
    <property type="protein sequence ID" value="TWW73101.1"/>
    <property type="molecule type" value="Genomic_DNA"/>
</dbReference>